<keyword evidence="2" id="KW-0472">Membrane</keyword>
<evidence type="ECO:0000256" key="1">
    <source>
        <dbReference type="SAM" id="MobiDB-lite"/>
    </source>
</evidence>
<reference evidence="3 4" key="1">
    <citation type="journal article" date="2024" name="IMA Fungus">
        <title>Apiospora arundinis, a panoply of carbohydrate-active enzymes and secondary metabolites.</title>
        <authorList>
            <person name="Sorensen T."/>
            <person name="Petersen C."/>
            <person name="Muurmann A.T."/>
            <person name="Christiansen J.V."/>
            <person name="Brundto M.L."/>
            <person name="Overgaard C.K."/>
            <person name="Boysen A.T."/>
            <person name="Wollenberg R.D."/>
            <person name="Larsen T.O."/>
            <person name="Sorensen J.L."/>
            <person name="Nielsen K.L."/>
            <person name="Sondergaard T.E."/>
        </authorList>
    </citation>
    <scope>NUCLEOTIDE SEQUENCE [LARGE SCALE GENOMIC DNA]</scope>
    <source>
        <strain evidence="3 4">AAU 773</strain>
    </source>
</reference>
<organism evidence="3 4">
    <name type="scientific">Apiospora arundinis</name>
    <dbReference type="NCBI Taxonomy" id="335852"/>
    <lineage>
        <taxon>Eukaryota</taxon>
        <taxon>Fungi</taxon>
        <taxon>Dikarya</taxon>
        <taxon>Ascomycota</taxon>
        <taxon>Pezizomycotina</taxon>
        <taxon>Sordariomycetes</taxon>
        <taxon>Xylariomycetidae</taxon>
        <taxon>Amphisphaeriales</taxon>
        <taxon>Apiosporaceae</taxon>
        <taxon>Apiospora</taxon>
    </lineage>
</organism>
<comment type="caution">
    <text evidence="3">The sequence shown here is derived from an EMBL/GenBank/DDBJ whole genome shotgun (WGS) entry which is preliminary data.</text>
</comment>
<keyword evidence="2" id="KW-0812">Transmembrane</keyword>
<keyword evidence="2" id="KW-1133">Transmembrane helix</keyword>
<accession>A0ABR2JMW9</accession>
<feature type="transmembrane region" description="Helical" evidence="2">
    <location>
        <begin position="21"/>
        <end position="44"/>
    </location>
</feature>
<evidence type="ECO:0000313" key="4">
    <source>
        <dbReference type="Proteomes" id="UP001390339"/>
    </source>
</evidence>
<feature type="transmembrane region" description="Helical" evidence="2">
    <location>
        <begin position="129"/>
        <end position="150"/>
    </location>
</feature>
<protein>
    <submittedName>
        <fullName evidence="3">Uncharacterized protein</fullName>
    </submittedName>
</protein>
<dbReference type="PANTHER" id="PTHR39605:SF1">
    <property type="entry name" value="MAJOR FACILITATOR SUPERFAMILY (MFS) PROFILE DOMAIN-CONTAINING PROTEIN"/>
    <property type="match status" value="1"/>
</dbReference>
<evidence type="ECO:0000313" key="3">
    <source>
        <dbReference type="EMBL" id="KAK8880136.1"/>
    </source>
</evidence>
<name>A0ABR2JMW9_9PEZI</name>
<sequence>MRNFDSSATMDIVSSYSLATLGWHAVQAVPLIVWPQVIIGLLNIDAPTPAGLQATGVELYFARSLGFALLALGMVTVVLTGALPMTSMVETPTDAISPYANAVILLTTLHHGAQAFYCWARYNQTSQNGFLLGFAGTVVLATFGLWCVLFGGDKSRVSSQTGADKRTSNFPFGNPDKKKK</sequence>
<feature type="transmembrane region" description="Helical" evidence="2">
    <location>
        <begin position="98"/>
        <end position="117"/>
    </location>
</feature>
<feature type="region of interest" description="Disordered" evidence="1">
    <location>
        <begin position="156"/>
        <end position="180"/>
    </location>
</feature>
<keyword evidence="4" id="KW-1185">Reference proteome</keyword>
<dbReference type="EMBL" id="JAPCWZ010000001">
    <property type="protein sequence ID" value="KAK8880136.1"/>
    <property type="molecule type" value="Genomic_DNA"/>
</dbReference>
<dbReference type="PANTHER" id="PTHR39605">
    <property type="entry name" value="MAJOR FACILITATOR SUPERFAMILY (MFS) PROFILE DOMAIN-CONTAINING PROTEIN"/>
    <property type="match status" value="1"/>
</dbReference>
<dbReference type="Proteomes" id="UP001390339">
    <property type="component" value="Unassembled WGS sequence"/>
</dbReference>
<gene>
    <name evidence="3" type="ORF">PGQ11_001430</name>
</gene>
<evidence type="ECO:0000256" key="2">
    <source>
        <dbReference type="SAM" id="Phobius"/>
    </source>
</evidence>
<feature type="transmembrane region" description="Helical" evidence="2">
    <location>
        <begin position="64"/>
        <end position="86"/>
    </location>
</feature>
<proteinExistence type="predicted"/>